<dbReference type="PROSITE" id="PS51831">
    <property type="entry name" value="HD"/>
    <property type="match status" value="1"/>
</dbReference>
<evidence type="ECO:0000256" key="6">
    <source>
        <dbReference type="PROSITE-ProRule" id="PRU00169"/>
    </source>
</evidence>
<dbReference type="PROSITE" id="PS51832">
    <property type="entry name" value="HD_GYP"/>
    <property type="match status" value="1"/>
</dbReference>
<dbReference type="Pfam" id="PF00072">
    <property type="entry name" value="Response_reg"/>
    <property type="match status" value="1"/>
</dbReference>
<comment type="caution">
    <text evidence="10">The sequence shown here is derived from an EMBL/GenBank/DDBJ whole genome shotgun (WGS) entry which is preliminary data.</text>
</comment>
<dbReference type="Gene3D" id="1.10.3210.10">
    <property type="entry name" value="Hypothetical protein af1432"/>
    <property type="match status" value="1"/>
</dbReference>
<feature type="domain" description="HD" evidence="8">
    <location>
        <begin position="146"/>
        <end position="268"/>
    </location>
</feature>
<keyword evidence="5" id="KW-0804">Transcription</keyword>
<keyword evidence="3" id="KW-0805">Transcription regulation</keyword>
<feature type="domain" description="Response regulatory" evidence="7">
    <location>
        <begin position="1"/>
        <end position="116"/>
    </location>
</feature>
<feature type="domain" description="HD-GYP" evidence="9">
    <location>
        <begin position="124"/>
        <end position="314"/>
    </location>
</feature>
<dbReference type="PROSITE" id="PS50110">
    <property type="entry name" value="RESPONSE_REGULATORY"/>
    <property type="match status" value="1"/>
</dbReference>
<evidence type="ECO:0000313" key="11">
    <source>
        <dbReference type="Proteomes" id="UP000267654"/>
    </source>
</evidence>
<dbReference type="SMART" id="SM00448">
    <property type="entry name" value="REC"/>
    <property type="match status" value="1"/>
</dbReference>
<dbReference type="InterPro" id="IPR001789">
    <property type="entry name" value="Sig_transdc_resp-reg_receiver"/>
</dbReference>
<dbReference type="PANTHER" id="PTHR45228">
    <property type="entry name" value="CYCLIC DI-GMP PHOSPHODIESTERASE TM_0186-RELATED"/>
    <property type="match status" value="1"/>
</dbReference>
<evidence type="ECO:0000256" key="1">
    <source>
        <dbReference type="ARBA" id="ARBA00022553"/>
    </source>
</evidence>
<keyword evidence="1 6" id="KW-0597">Phosphoprotein</keyword>
<dbReference type="CDD" id="cd17538">
    <property type="entry name" value="REC_D1_PleD-like"/>
    <property type="match status" value="1"/>
</dbReference>
<keyword evidence="4" id="KW-0238">DNA-binding</keyword>
<evidence type="ECO:0000259" key="8">
    <source>
        <dbReference type="PROSITE" id="PS51831"/>
    </source>
</evidence>
<dbReference type="InterPro" id="IPR011006">
    <property type="entry name" value="CheY-like_superfamily"/>
</dbReference>
<dbReference type="EMBL" id="QMQB01000119">
    <property type="protein sequence ID" value="RLE12965.1"/>
    <property type="molecule type" value="Genomic_DNA"/>
</dbReference>
<dbReference type="Proteomes" id="UP000267654">
    <property type="component" value="Unassembled WGS sequence"/>
</dbReference>
<dbReference type="InterPro" id="IPR003607">
    <property type="entry name" value="HD/PDEase_dom"/>
</dbReference>
<gene>
    <name evidence="10" type="ORF">DRI96_03715</name>
</gene>
<dbReference type="FunFam" id="3.40.50.2300:FF:000001">
    <property type="entry name" value="DNA-binding response regulator PhoB"/>
    <property type="match status" value="1"/>
</dbReference>
<dbReference type="AlphaFoldDB" id="A0A662DBW0"/>
<dbReference type="GO" id="GO:0003677">
    <property type="term" value="F:DNA binding"/>
    <property type="evidence" value="ECO:0007669"/>
    <property type="project" value="UniProtKB-KW"/>
</dbReference>
<reference evidence="10 11" key="1">
    <citation type="submission" date="2018-06" db="EMBL/GenBank/DDBJ databases">
        <title>Extensive metabolic versatility and redundancy in microbially diverse, dynamic hydrothermal sediments.</title>
        <authorList>
            <person name="Dombrowski N."/>
            <person name="Teske A."/>
            <person name="Baker B.J."/>
        </authorList>
    </citation>
    <scope>NUCLEOTIDE SEQUENCE [LARGE SCALE GENOMIC DNA]</scope>
    <source>
        <strain evidence="10">B19_G9</strain>
    </source>
</reference>
<evidence type="ECO:0000256" key="2">
    <source>
        <dbReference type="ARBA" id="ARBA00023012"/>
    </source>
</evidence>
<protein>
    <submittedName>
        <fullName evidence="10">Two-component system response regulator</fullName>
    </submittedName>
</protein>
<dbReference type="SMART" id="SM00471">
    <property type="entry name" value="HDc"/>
    <property type="match status" value="1"/>
</dbReference>
<dbReference type="GO" id="GO:0000160">
    <property type="term" value="P:phosphorelay signal transduction system"/>
    <property type="evidence" value="ECO:0007669"/>
    <property type="project" value="UniProtKB-KW"/>
</dbReference>
<evidence type="ECO:0000259" key="7">
    <source>
        <dbReference type="PROSITE" id="PS50110"/>
    </source>
</evidence>
<dbReference type="InterPro" id="IPR006675">
    <property type="entry name" value="HDIG_dom"/>
</dbReference>
<keyword evidence="2" id="KW-0902">Two-component regulatory system</keyword>
<evidence type="ECO:0000313" key="10">
    <source>
        <dbReference type="EMBL" id="RLE12965.1"/>
    </source>
</evidence>
<dbReference type="NCBIfam" id="TIGR00277">
    <property type="entry name" value="HDIG"/>
    <property type="match status" value="1"/>
</dbReference>
<dbReference type="Pfam" id="PF13487">
    <property type="entry name" value="HD_5"/>
    <property type="match status" value="1"/>
</dbReference>
<feature type="non-terminal residue" evidence="10">
    <location>
        <position position="1"/>
    </location>
</feature>
<evidence type="ECO:0000256" key="3">
    <source>
        <dbReference type="ARBA" id="ARBA00023015"/>
    </source>
</evidence>
<dbReference type="InterPro" id="IPR052020">
    <property type="entry name" value="Cyclic_di-GMP/3'3'-cGAMP_PDE"/>
</dbReference>
<organism evidence="10 11">
    <name type="scientific">Aerophobetes bacterium</name>
    <dbReference type="NCBI Taxonomy" id="2030807"/>
    <lineage>
        <taxon>Bacteria</taxon>
        <taxon>Candidatus Aerophobota</taxon>
    </lineage>
</organism>
<dbReference type="InterPro" id="IPR037522">
    <property type="entry name" value="HD_GYP_dom"/>
</dbReference>
<evidence type="ECO:0000256" key="5">
    <source>
        <dbReference type="ARBA" id="ARBA00023163"/>
    </source>
</evidence>
<name>A0A662DBW0_UNCAE</name>
<evidence type="ECO:0000256" key="4">
    <source>
        <dbReference type="ARBA" id="ARBA00023125"/>
    </source>
</evidence>
<dbReference type="InterPro" id="IPR006674">
    <property type="entry name" value="HD_domain"/>
</dbReference>
<proteinExistence type="predicted"/>
<dbReference type="Gene3D" id="3.40.50.2300">
    <property type="match status" value="1"/>
</dbReference>
<dbReference type="SUPFAM" id="SSF109604">
    <property type="entry name" value="HD-domain/PDEase-like"/>
    <property type="match status" value="1"/>
</dbReference>
<feature type="modified residue" description="4-aspartylphosphate" evidence="6">
    <location>
        <position position="49"/>
    </location>
</feature>
<dbReference type="CDD" id="cd00077">
    <property type="entry name" value="HDc"/>
    <property type="match status" value="1"/>
</dbReference>
<evidence type="ECO:0000259" key="9">
    <source>
        <dbReference type="PROSITE" id="PS51832"/>
    </source>
</evidence>
<sequence length="314" mass="35319">ILVVDDEPANVDLVQSYLKANSYKVIKAYSGEEALKKAFADPPDLILLDVMMPDISGFEICRRLKSDNRTQLIPVILLTALQDFQSKIQGLEAGADEFLSKPFNLTELLTRVRNLLRIKRLTDQLEQTESVIFALARAVEAKDSYTKEHILRIANYAERLGRALNLESQEILAIRYGGILHDIGKIGVSEAILRKPGPLTEQEWLEIRKHPIIGESIIQPMRFANKVGPIVRGHHERWDGKGYPDGLKEKAIPLGARIVALVDSYDAMTTDRPYRKALSVKRACREIEQDAGSKFDPELVPIFLKLLKEGVLLS</sequence>
<dbReference type="SUPFAM" id="SSF52172">
    <property type="entry name" value="CheY-like"/>
    <property type="match status" value="1"/>
</dbReference>
<dbReference type="PANTHER" id="PTHR45228:SF4">
    <property type="entry name" value="LIPOPROTEIN"/>
    <property type="match status" value="1"/>
</dbReference>
<accession>A0A662DBW0</accession>